<keyword evidence="2" id="KW-1003">Cell membrane</keyword>
<comment type="similarity">
    <text evidence="8">Belongs to the PpiD chaperone family.</text>
</comment>
<evidence type="ECO:0000256" key="11">
    <source>
        <dbReference type="PROSITE-ProRule" id="PRU00278"/>
    </source>
</evidence>
<keyword evidence="11 14" id="KW-0413">Isomerase</keyword>
<protein>
    <recommendedName>
        <fullName evidence="9">Periplasmic chaperone PpiD</fullName>
    </recommendedName>
    <alternativeName>
        <fullName evidence="10">Periplasmic folding chaperone</fullName>
    </alternativeName>
</protein>
<evidence type="ECO:0000256" key="12">
    <source>
        <dbReference type="SAM" id="Phobius"/>
    </source>
</evidence>
<dbReference type="STRING" id="762903.Pedsa_3218"/>
<dbReference type="Proteomes" id="UP000000310">
    <property type="component" value="Chromosome"/>
</dbReference>
<evidence type="ECO:0000256" key="2">
    <source>
        <dbReference type="ARBA" id="ARBA00022475"/>
    </source>
</evidence>
<dbReference type="InterPro" id="IPR052029">
    <property type="entry name" value="PpiD_chaperone"/>
</dbReference>
<keyword evidence="3" id="KW-0997">Cell inner membrane</keyword>
<evidence type="ECO:0000256" key="9">
    <source>
        <dbReference type="ARBA" id="ARBA00040743"/>
    </source>
</evidence>
<name>F0SBC7_PSESL</name>
<dbReference type="PANTHER" id="PTHR47529:SF1">
    <property type="entry name" value="PERIPLASMIC CHAPERONE PPID"/>
    <property type="match status" value="1"/>
</dbReference>
<keyword evidence="15" id="KW-1185">Reference proteome</keyword>
<dbReference type="eggNOG" id="COG0760">
    <property type="taxonomic scope" value="Bacteria"/>
</dbReference>
<organism evidence="14 15">
    <name type="scientific">Pseudopedobacter saltans (strain ATCC 51119 / DSM 12145 / JCM 21818 / CCUG 39354 / LMG 10337 / NBRC 100064 / NCIMB 13643)</name>
    <name type="common">Pedobacter saltans</name>
    <dbReference type="NCBI Taxonomy" id="762903"/>
    <lineage>
        <taxon>Bacteria</taxon>
        <taxon>Pseudomonadati</taxon>
        <taxon>Bacteroidota</taxon>
        <taxon>Sphingobacteriia</taxon>
        <taxon>Sphingobacteriales</taxon>
        <taxon>Sphingobacteriaceae</taxon>
        <taxon>Pseudopedobacter</taxon>
    </lineage>
</organism>
<keyword evidence="6 12" id="KW-0472">Membrane</keyword>
<dbReference type="InterPro" id="IPR046357">
    <property type="entry name" value="PPIase_dom_sf"/>
</dbReference>
<dbReference type="PROSITE" id="PS50198">
    <property type="entry name" value="PPIC_PPIASE_2"/>
    <property type="match status" value="1"/>
</dbReference>
<evidence type="ECO:0000256" key="5">
    <source>
        <dbReference type="ARBA" id="ARBA00022989"/>
    </source>
</evidence>
<reference evidence="14 15" key="1">
    <citation type="journal article" date="2011" name="Stand. Genomic Sci.">
        <title>Complete genome sequence of the gliding, heparinolytic Pedobacter saltans type strain (113).</title>
        <authorList>
            <person name="Liolios K."/>
            <person name="Sikorski J."/>
            <person name="Lu M."/>
            <person name="Nolan M."/>
            <person name="Lapidus A."/>
            <person name="Lucas S."/>
            <person name="Hammon N."/>
            <person name="Deshpande S."/>
            <person name="Cheng J.F."/>
            <person name="Tapia R."/>
            <person name="Han C."/>
            <person name="Goodwin L."/>
            <person name="Pitluck S."/>
            <person name="Huntemann M."/>
            <person name="Ivanova N."/>
            <person name="Pagani I."/>
            <person name="Mavromatis K."/>
            <person name="Ovchinikova G."/>
            <person name="Pati A."/>
            <person name="Chen A."/>
            <person name="Palaniappan K."/>
            <person name="Land M."/>
            <person name="Hauser L."/>
            <person name="Brambilla E.M."/>
            <person name="Kotsyurbenko O."/>
            <person name="Rohde M."/>
            <person name="Tindall B.J."/>
            <person name="Abt B."/>
            <person name="Goker M."/>
            <person name="Detter J.C."/>
            <person name="Woyke T."/>
            <person name="Bristow J."/>
            <person name="Eisen J.A."/>
            <person name="Markowitz V."/>
            <person name="Hugenholtz P."/>
            <person name="Klenk H.P."/>
            <person name="Kyrpides N.C."/>
        </authorList>
    </citation>
    <scope>NUCLEOTIDE SEQUENCE [LARGE SCALE GENOMIC DNA]</scope>
    <source>
        <strain evidence="15">ATCC 51119 / DSM 12145 / JCM 21818 / LMG 10337 / NBRC 100064 / NCIMB 13643</strain>
    </source>
</reference>
<dbReference type="GO" id="GO:0005886">
    <property type="term" value="C:plasma membrane"/>
    <property type="evidence" value="ECO:0007669"/>
    <property type="project" value="UniProtKB-SubCell"/>
</dbReference>
<evidence type="ECO:0000256" key="4">
    <source>
        <dbReference type="ARBA" id="ARBA00022692"/>
    </source>
</evidence>
<evidence type="ECO:0000259" key="13">
    <source>
        <dbReference type="PROSITE" id="PS50198"/>
    </source>
</evidence>
<dbReference type="KEGG" id="psn:Pedsa_3218"/>
<dbReference type="EMBL" id="CP002545">
    <property type="protein sequence ID" value="ADY53754.1"/>
    <property type="molecule type" value="Genomic_DNA"/>
</dbReference>
<evidence type="ECO:0000256" key="7">
    <source>
        <dbReference type="ARBA" id="ARBA00023186"/>
    </source>
</evidence>
<dbReference type="SUPFAM" id="SSF109998">
    <property type="entry name" value="Triger factor/SurA peptide-binding domain-like"/>
    <property type="match status" value="1"/>
</dbReference>
<evidence type="ECO:0000256" key="3">
    <source>
        <dbReference type="ARBA" id="ARBA00022519"/>
    </source>
</evidence>
<dbReference type="PANTHER" id="PTHR47529">
    <property type="entry name" value="PEPTIDYL-PROLYL CIS-TRANS ISOMERASE D"/>
    <property type="match status" value="1"/>
</dbReference>
<reference evidence="15" key="2">
    <citation type="submission" date="2011-02" db="EMBL/GenBank/DDBJ databases">
        <title>The complete genome of Pedobacter saltans DSM 12145.</title>
        <authorList>
            <consortium name="US DOE Joint Genome Institute (JGI-PGF)"/>
            <person name="Lucas S."/>
            <person name="Copeland A."/>
            <person name="Lapidus A."/>
            <person name="Bruce D."/>
            <person name="Goodwin L."/>
            <person name="Pitluck S."/>
            <person name="Kyrpides N."/>
            <person name="Mavromatis K."/>
            <person name="Pagani I."/>
            <person name="Ivanova N."/>
            <person name="Ovchinnikova G."/>
            <person name="Lu M."/>
            <person name="Detter J.C."/>
            <person name="Han C."/>
            <person name="Land M."/>
            <person name="Hauser L."/>
            <person name="Markowitz V."/>
            <person name="Cheng J.-F."/>
            <person name="Hugenholtz P."/>
            <person name="Woyke T."/>
            <person name="Wu D."/>
            <person name="Tindall B."/>
            <person name="Pomrenke H.G."/>
            <person name="Brambilla E."/>
            <person name="Klenk H.-P."/>
            <person name="Eisen J.A."/>
        </authorList>
    </citation>
    <scope>NUCLEOTIDE SEQUENCE [LARGE SCALE GENOMIC DNA]</scope>
    <source>
        <strain evidence="15">ATCC 51119 / DSM 12145 / JCM 21818 / LMG 10337 / NBRC 100064 / NCIMB 13643</strain>
    </source>
</reference>
<keyword evidence="4 12" id="KW-0812">Transmembrane</keyword>
<keyword evidence="5 12" id="KW-1133">Transmembrane helix</keyword>
<dbReference type="GO" id="GO:0003755">
    <property type="term" value="F:peptidyl-prolyl cis-trans isomerase activity"/>
    <property type="evidence" value="ECO:0007669"/>
    <property type="project" value="UniProtKB-KW"/>
</dbReference>
<dbReference type="InterPro" id="IPR000297">
    <property type="entry name" value="PPIase_PpiC"/>
</dbReference>
<dbReference type="OrthoDB" id="9812372at2"/>
<sequence>MGIMSFLRNRAGAIIIIAIGLAIVAFLLSDAIRSGSGFIADANSKIGEVDGEKISYQDFNTRVDQNSQQFRAQMGNLNAQMQSYIVENTWNQMTSSIILEKQTEKLGLTVGTAELFDLMFDNPSPQMQQIFADPNTGAFNRANAISSRKSADTEPSGQLKAQWVSLEDNILHERSNQKYLALVRNGVYANSLDAKDDYTNKNKLVNFDYLVLDLASIKDADVKLTDADYKEYYEKNKYRFKNQTETRTFEYVVFDASPSKQDTLEAKAKIDKIAEGFRTTDNDSLYVAINADTKEPIAYQKKGTLEPALDSVMFNASKGYVYGPYIADGAYKVAKLVDSRISPDSVKARHILLNPATEGGMDKAKSKADSIKNLIQKGASFAELAKEFGTDGSKDSGGDLGTFARGSMVPKFEDAVFNGPVGQVFTLETQFGVHVIEIQKQIGSSKVVKVAVVDKQIAPSSQTEQAAYQKAQAFIAAVKDQKQFEENAQKQGIVKLVADDVTPLQGGLPGLDDARSIVRWAYQADKGDISNEIFTVGSKYVVAVLTNVKPEGTLPLEQVKKQIEPSVMHLVKGRMLKEKADKALSGASNLAQVAQKLGVTTSSVENIVFANPIIPGYSQENIVVGSIFGSQPNKLSKAIVGDRGVYVYTVKSFIEPAAFTNAAKSKESLVQTMSSQADGAVFQVLKENAKIKDLRAKFY</sequence>
<feature type="domain" description="PpiC" evidence="13">
    <location>
        <begin position="343"/>
        <end position="440"/>
    </location>
</feature>
<evidence type="ECO:0000256" key="1">
    <source>
        <dbReference type="ARBA" id="ARBA00004382"/>
    </source>
</evidence>
<proteinExistence type="inferred from homology"/>
<evidence type="ECO:0000256" key="6">
    <source>
        <dbReference type="ARBA" id="ARBA00023136"/>
    </source>
</evidence>
<comment type="subcellular location">
    <subcellularLocation>
        <location evidence="1">Cell inner membrane</location>
        <topology evidence="1">Single-pass type II membrane protein</topology>
        <orientation evidence="1">Periplasmic side</orientation>
    </subcellularLocation>
</comment>
<dbReference type="Gene3D" id="3.10.50.40">
    <property type="match status" value="2"/>
</dbReference>
<dbReference type="InterPro" id="IPR027304">
    <property type="entry name" value="Trigger_fact/SurA_dom_sf"/>
</dbReference>
<evidence type="ECO:0000313" key="14">
    <source>
        <dbReference type="EMBL" id="ADY53754.1"/>
    </source>
</evidence>
<evidence type="ECO:0000256" key="8">
    <source>
        <dbReference type="ARBA" id="ARBA00038408"/>
    </source>
</evidence>
<accession>F0SBC7</accession>
<dbReference type="HOGENOM" id="CLU_023843_0_1_10"/>
<dbReference type="AlphaFoldDB" id="F0SBC7"/>
<feature type="transmembrane region" description="Helical" evidence="12">
    <location>
        <begin position="12"/>
        <end position="29"/>
    </location>
</feature>
<keyword evidence="11" id="KW-0697">Rotamase</keyword>
<evidence type="ECO:0000313" key="15">
    <source>
        <dbReference type="Proteomes" id="UP000000310"/>
    </source>
</evidence>
<evidence type="ECO:0000256" key="10">
    <source>
        <dbReference type="ARBA" id="ARBA00042775"/>
    </source>
</evidence>
<keyword evidence="7" id="KW-0143">Chaperone</keyword>
<dbReference type="SUPFAM" id="SSF54534">
    <property type="entry name" value="FKBP-like"/>
    <property type="match status" value="1"/>
</dbReference>
<dbReference type="Pfam" id="PF13616">
    <property type="entry name" value="Rotamase_3"/>
    <property type="match status" value="1"/>
</dbReference>
<dbReference type="Pfam" id="PF13623">
    <property type="entry name" value="SurA_N_2"/>
    <property type="match status" value="1"/>
</dbReference>
<gene>
    <name evidence="14" type="ordered locus">Pedsa_3218</name>
</gene>